<dbReference type="CDD" id="cd07709">
    <property type="entry name" value="flavodiiron_proteins_MBL-fold"/>
    <property type="match status" value="1"/>
</dbReference>
<dbReference type="GO" id="GO:0016491">
    <property type="term" value="F:oxidoreductase activity"/>
    <property type="evidence" value="ECO:0007669"/>
    <property type="project" value="InterPro"/>
</dbReference>
<dbReference type="InterPro" id="IPR045761">
    <property type="entry name" value="ODP_dom"/>
</dbReference>
<dbReference type="GO" id="GO:0009055">
    <property type="term" value="F:electron transfer activity"/>
    <property type="evidence" value="ECO:0007669"/>
    <property type="project" value="InterPro"/>
</dbReference>
<dbReference type="PATRIC" id="fig|2198.4.peg.92"/>
<comment type="caution">
    <text evidence="2">The sequence shown here is derived from an EMBL/GenBank/DDBJ whole genome shotgun (WGS) entry which is preliminary data.</text>
</comment>
<proteinExistence type="predicted"/>
<evidence type="ECO:0000313" key="3">
    <source>
        <dbReference type="Proteomes" id="UP000054323"/>
    </source>
</evidence>
<dbReference type="SMART" id="SM00849">
    <property type="entry name" value="Lactamase_B"/>
    <property type="match status" value="1"/>
</dbReference>
<dbReference type="InterPro" id="IPR029039">
    <property type="entry name" value="Flavoprotein-like_sf"/>
</dbReference>
<dbReference type="SUPFAM" id="SSF52218">
    <property type="entry name" value="Flavoproteins"/>
    <property type="match status" value="1"/>
</dbReference>
<dbReference type="InterPro" id="IPR016440">
    <property type="entry name" value="Rubredoxin-O_OxRdtase"/>
</dbReference>
<feature type="domain" description="Flavodoxin-like" evidence="1">
    <location>
        <begin position="255"/>
        <end position="402"/>
    </location>
</feature>
<dbReference type="PROSITE" id="PS00201">
    <property type="entry name" value="FLAVODOXIN"/>
    <property type="match status" value="1"/>
</dbReference>
<evidence type="ECO:0000313" key="2">
    <source>
        <dbReference type="EMBL" id="KUK63833.1"/>
    </source>
</evidence>
<dbReference type="GO" id="GO:0046872">
    <property type="term" value="F:metal ion binding"/>
    <property type="evidence" value="ECO:0007669"/>
    <property type="project" value="InterPro"/>
</dbReference>
<dbReference type="Gene3D" id="3.40.50.360">
    <property type="match status" value="1"/>
</dbReference>
<dbReference type="EMBL" id="LGGD01000004">
    <property type="protein sequence ID" value="KUK63833.1"/>
    <property type="molecule type" value="Genomic_DNA"/>
</dbReference>
<evidence type="ECO:0000259" key="1">
    <source>
        <dbReference type="PROSITE" id="PS50902"/>
    </source>
</evidence>
<dbReference type="PANTHER" id="PTHR43717:SF1">
    <property type="entry name" value="ANAEROBIC NITRIC OXIDE REDUCTASE FLAVORUBREDOXIN"/>
    <property type="match status" value="1"/>
</dbReference>
<dbReference type="Pfam" id="PF00258">
    <property type="entry name" value="Flavodoxin_1"/>
    <property type="match status" value="1"/>
</dbReference>
<dbReference type="InterPro" id="IPR008254">
    <property type="entry name" value="Flavodoxin/NO_synth"/>
</dbReference>
<reference evidence="3" key="1">
    <citation type="journal article" date="2015" name="MBio">
        <title>Genome-Resolved Metagenomic Analysis Reveals Roles for Candidate Phyla and Other Microbial Community Members in Biogeochemical Transformations in Oil Reservoirs.</title>
        <authorList>
            <person name="Hu P."/>
            <person name="Tom L."/>
            <person name="Singh A."/>
            <person name="Thomas B.C."/>
            <person name="Baker B.J."/>
            <person name="Piceno Y.M."/>
            <person name="Andersen G.L."/>
            <person name="Banfield J.F."/>
        </authorList>
    </citation>
    <scope>NUCLEOTIDE SEQUENCE [LARGE SCALE GENOMIC DNA]</scope>
</reference>
<dbReference type="Proteomes" id="UP000054323">
    <property type="component" value="Unassembled WGS sequence"/>
</dbReference>
<dbReference type="PANTHER" id="PTHR43717">
    <property type="entry name" value="ANAEROBIC NITRIC OXIDE REDUCTASE FLAVORUBREDOXIN"/>
    <property type="match status" value="1"/>
</dbReference>
<dbReference type="InterPro" id="IPR036866">
    <property type="entry name" value="RibonucZ/Hydroxyglut_hydro"/>
</dbReference>
<dbReference type="GO" id="GO:0010181">
    <property type="term" value="F:FMN binding"/>
    <property type="evidence" value="ECO:0007669"/>
    <property type="project" value="InterPro"/>
</dbReference>
<dbReference type="AlphaFoldDB" id="A0A101GSG0"/>
<gene>
    <name evidence="2" type="ORF">XD82_0078</name>
</gene>
<dbReference type="PROSITE" id="PS50902">
    <property type="entry name" value="FLAVODOXIN_LIKE"/>
    <property type="match status" value="1"/>
</dbReference>
<sequence length="408" mass="44149">MVIEMMATELAPGVHWVGAIDWNLREYHGYTLPGTTYNAYLVRGEKTALIDGAYAGFEGEVLGRVGSVCDPGEIDFLVVNHIEMDHSGTLPAFVRRMPDIPIYCTERARAGLARHYDTAGWNIRVVKTGDTLDLGGKTLTFLEAPMLHWPDSMFTYLAEDAILFPNDAFGQHVASAARFDDQLGRDAAMAHAKKFFANLIVPLAPKVLKKLDEVGSLGIDIKMIAPSHGVIWRSHAGDILGAYADWSRGVAKDKVTIVYDTMHGSTAMMAKAIAEGVMAGGADVRVCLLRDGRYEGTHRSDVVTEVLDSKAVLVGSPTLQDEVLPTVAGFLSYLRGLAPGRLEAKKIGCAFGSHGGLGGAFARAEEALKAAGIEVIDGGFQVNYRPDDDELARAYELGRKVAQEIRAR</sequence>
<name>A0A101GSG0_9EURY</name>
<accession>A0A101GSG0</accession>
<dbReference type="Gene3D" id="3.60.15.10">
    <property type="entry name" value="Ribonuclease Z/Hydroxyacylglutathione hydrolase-like"/>
    <property type="match status" value="1"/>
</dbReference>
<organism evidence="2 3">
    <name type="scientific">Methanoculleus marisnigri</name>
    <dbReference type="NCBI Taxonomy" id="2198"/>
    <lineage>
        <taxon>Archaea</taxon>
        <taxon>Methanobacteriati</taxon>
        <taxon>Methanobacteriota</taxon>
        <taxon>Stenosarchaea group</taxon>
        <taxon>Methanomicrobia</taxon>
        <taxon>Methanomicrobiales</taxon>
        <taxon>Methanomicrobiaceae</taxon>
        <taxon>Methanoculleus</taxon>
    </lineage>
</organism>
<protein>
    <submittedName>
        <fullName evidence="2">Beta-lactamase domain protein</fullName>
    </submittedName>
</protein>
<dbReference type="InterPro" id="IPR001226">
    <property type="entry name" value="Flavodoxin_CS"/>
</dbReference>
<dbReference type="SUPFAM" id="SSF56281">
    <property type="entry name" value="Metallo-hydrolase/oxidoreductase"/>
    <property type="match status" value="1"/>
</dbReference>
<dbReference type="PIRSF" id="PIRSF005243">
    <property type="entry name" value="ROO"/>
    <property type="match status" value="1"/>
</dbReference>
<dbReference type="InterPro" id="IPR001279">
    <property type="entry name" value="Metallo-B-lactamas"/>
</dbReference>
<dbReference type="Pfam" id="PF19583">
    <property type="entry name" value="ODP"/>
    <property type="match status" value="1"/>
</dbReference>